<dbReference type="PANTHER" id="PTHR11434:SF16">
    <property type="entry name" value="NADH-UBIQUINONE OXIDOREDUCTASE CHAIN 4L"/>
    <property type="match status" value="1"/>
</dbReference>
<evidence type="ECO:0000256" key="3">
    <source>
        <dbReference type="ARBA" id="ARBA00022448"/>
    </source>
</evidence>
<organism evidence="8 9">
    <name type="scientific">Dermacoccus abyssi</name>
    <dbReference type="NCBI Taxonomy" id="322596"/>
    <lineage>
        <taxon>Bacteria</taxon>
        <taxon>Bacillati</taxon>
        <taxon>Actinomycetota</taxon>
        <taxon>Actinomycetes</taxon>
        <taxon>Micrococcales</taxon>
        <taxon>Dermacoccaceae</taxon>
        <taxon>Dermacoccus</taxon>
    </lineage>
</organism>
<comment type="caution">
    <text evidence="7">Lacks conserved residue(s) required for the propagation of feature annotation.</text>
</comment>
<dbReference type="InterPro" id="IPR039428">
    <property type="entry name" value="NUOK/Mnh_C1-like"/>
</dbReference>
<comment type="subunit">
    <text evidence="7">NDH-1 is composed of 14 different subunits. Subunits NuoA, H, J, K, L, M, N constitute the membrane sector of the complex.</text>
</comment>
<dbReference type="NCBIfam" id="NF004320">
    <property type="entry name" value="PRK05715.1-2"/>
    <property type="match status" value="1"/>
</dbReference>
<dbReference type="Pfam" id="PF00420">
    <property type="entry name" value="Oxidored_q2"/>
    <property type="match status" value="1"/>
</dbReference>
<evidence type="ECO:0000313" key="9">
    <source>
        <dbReference type="Proteomes" id="UP000285376"/>
    </source>
</evidence>
<evidence type="ECO:0000256" key="2">
    <source>
        <dbReference type="ARBA" id="ARBA00010519"/>
    </source>
</evidence>
<comment type="caution">
    <text evidence="8">The sequence shown here is derived from an EMBL/GenBank/DDBJ whole genome shotgun (WGS) entry which is preliminary data.</text>
</comment>
<dbReference type="GO" id="GO:0050136">
    <property type="term" value="F:NADH dehydrogenase (quinone) (non-electrogenic) activity"/>
    <property type="evidence" value="ECO:0007669"/>
    <property type="project" value="UniProtKB-UniRule"/>
</dbReference>
<keyword evidence="6 7" id="KW-0472">Membrane</keyword>
<evidence type="ECO:0000313" key="8">
    <source>
        <dbReference type="EMBL" id="RHW48108.1"/>
    </source>
</evidence>
<feature type="transmembrane region" description="Helical" evidence="7">
    <location>
        <begin position="62"/>
        <end position="86"/>
    </location>
</feature>
<dbReference type="Gene3D" id="1.10.287.3510">
    <property type="match status" value="1"/>
</dbReference>
<dbReference type="InterPro" id="IPR001133">
    <property type="entry name" value="NADH_UbQ_OxRdtase_chain4L/K"/>
</dbReference>
<dbReference type="Proteomes" id="UP000285376">
    <property type="component" value="Unassembled WGS sequence"/>
</dbReference>
<dbReference type="AlphaFoldDB" id="A0A417ZBT5"/>
<keyword evidence="8" id="KW-0560">Oxidoreductase</keyword>
<sequence>MIHLLLPFALAAVLAGSGVYGVLARRNAVLMLVGVELILASASLILVTMSTTLPDDAAAGQILTIFVITLAAAEVTLALGIILAAFRLRGHIDLTERLDDDAAHAPVDDRTDGRVTS</sequence>
<keyword evidence="7" id="KW-0520">NAD</keyword>
<evidence type="ECO:0000256" key="4">
    <source>
        <dbReference type="ARBA" id="ARBA00022692"/>
    </source>
</evidence>
<keyword evidence="5 7" id="KW-1133">Transmembrane helix</keyword>
<evidence type="ECO:0000256" key="7">
    <source>
        <dbReference type="HAMAP-Rule" id="MF_01456"/>
    </source>
</evidence>
<evidence type="ECO:0000256" key="1">
    <source>
        <dbReference type="ARBA" id="ARBA00004141"/>
    </source>
</evidence>
<dbReference type="RefSeq" id="WP_047310431.1">
    <property type="nucleotide sequence ID" value="NZ_CBCRVH010000001.1"/>
</dbReference>
<keyword evidence="7" id="KW-0874">Quinone</keyword>
<keyword evidence="7" id="KW-1278">Translocase</keyword>
<dbReference type="GO" id="GO:0005886">
    <property type="term" value="C:plasma membrane"/>
    <property type="evidence" value="ECO:0007669"/>
    <property type="project" value="UniProtKB-SubCell"/>
</dbReference>
<gene>
    <name evidence="7 8" type="primary">nuoK</name>
    <name evidence="8" type="ORF">D1832_01360</name>
</gene>
<proteinExistence type="inferred from homology"/>
<dbReference type="PANTHER" id="PTHR11434">
    <property type="entry name" value="NADH-UBIQUINONE OXIDOREDUCTASE SUBUNIT ND4L"/>
    <property type="match status" value="1"/>
</dbReference>
<comment type="function">
    <text evidence="7">NDH-1 shuttles electrons from NADH, via FMN and iron-sulfur (Fe-S) centers, to quinones in the respiratory chain. The immediate electron acceptor for the enzyme in this species is believed to be a menaquinone. Couples the redox reaction to proton translocation (for every two electrons transferred, four hydrogen ions are translocated across the cytoplasmic membrane), and thus conserves the redox energy in a proton gradient.</text>
</comment>
<dbReference type="EMBL" id="QWLM01000001">
    <property type="protein sequence ID" value="RHW48108.1"/>
    <property type="molecule type" value="Genomic_DNA"/>
</dbReference>
<comment type="catalytic activity">
    <reaction evidence="7">
        <text>a quinone + NADH + 5 H(+)(in) = a quinol + NAD(+) + 4 H(+)(out)</text>
        <dbReference type="Rhea" id="RHEA:57888"/>
        <dbReference type="ChEBI" id="CHEBI:15378"/>
        <dbReference type="ChEBI" id="CHEBI:24646"/>
        <dbReference type="ChEBI" id="CHEBI:57540"/>
        <dbReference type="ChEBI" id="CHEBI:57945"/>
        <dbReference type="ChEBI" id="CHEBI:132124"/>
    </reaction>
</comment>
<comment type="similarity">
    <text evidence="2 7">Belongs to the complex I subunit 4L family.</text>
</comment>
<dbReference type="GO" id="GO:0048038">
    <property type="term" value="F:quinone binding"/>
    <property type="evidence" value="ECO:0007669"/>
    <property type="project" value="UniProtKB-KW"/>
</dbReference>
<keyword evidence="3 7" id="KW-0813">Transport</keyword>
<protein>
    <recommendedName>
        <fullName evidence="7">NADH-quinone oxidoreductase subunit K</fullName>
        <ecNumber evidence="7">7.1.1.-</ecNumber>
    </recommendedName>
    <alternativeName>
        <fullName evidence="7">NADH dehydrogenase I subunit K</fullName>
    </alternativeName>
    <alternativeName>
        <fullName evidence="7">NDH-1 subunit K</fullName>
    </alternativeName>
</protein>
<keyword evidence="4 7" id="KW-0812">Transmembrane</keyword>
<feature type="transmembrane region" description="Helical" evidence="7">
    <location>
        <begin position="28"/>
        <end position="50"/>
    </location>
</feature>
<keyword evidence="7" id="KW-1003">Cell membrane</keyword>
<dbReference type="GO" id="GO:0030964">
    <property type="term" value="C:NADH dehydrogenase complex"/>
    <property type="evidence" value="ECO:0007669"/>
    <property type="project" value="TreeGrafter"/>
</dbReference>
<accession>A0A417ZBT5</accession>
<reference evidence="8 9" key="1">
    <citation type="submission" date="2018-08" db="EMBL/GenBank/DDBJ databases">
        <title>Whole genome sequence analysis of Dermacoccus abyssi bacteria isolated from Deep Mariana trench Micromonospora spp reveals genes involved in the environmental adaptation and production of secondary metabolites.</title>
        <authorList>
            <person name="Abdel-Mageed W.M."/>
            <person name="Lehri B."/>
            <person name="Nouioui I."/>
            <person name="Goodfellow I."/>
            <person name="Jaspars M."/>
            <person name="Karlyshev A."/>
        </authorList>
    </citation>
    <scope>NUCLEOTIDE SEQUENCE [LARGE SCALE GENOMIC DNA]</scope>
    <source>
        <strain evidence="8 9">MT1.1</strain>
    </source>
</reference>
<dbReference type="GO" id="GO:0042773">
    <property type="term" value="P:ATP synthesis coupled electron transport"/>
    <property type="evidence" value="ECO:0007669"/>
    <property type="project" value="InterPro"/>
</dbReference>
<dbReference type="EC" id="7.1.1.-" evidence="7"/>
<name>A0A417ZBT5_9MICO</name>
<evidence type="ECO:0000256" key="5">
    <source>
        <dbReference type="ARBA" id="ARBA00022989"/>
    </source>
</evidence>
<comment type="subcellular location">
    <subcellularLocation>
        <location evidence="7">Cell membrane</location>
        <topology evidence="7">Multi-pass membrane protein</topology>
    </subcellularLocation>
    <subcellularLocation>
        <location evidence="1">Membrane</location>
        <topology evidence="1">Multi-pass membrane protein</topology>
    </subcellularLocation>
</comment>
<evidence type="ECO:0000256" key="6">
    <source>
        <dbReference type="ARBA" id="ARBA00023136"/>
    </source>
</evidence>
<dbReference type="HAMAP" id="MF_01456">
    <property type="entry name" value="NDH1_NuoK"/>
    <property type="match status" value="1"/>
</dbReference>